<dbReference type="Gene3D" id="3.40.710.10">
    <property type="entry name" value="DD-peptidase/beta-lactamase superfamily"/>
    <property type="match status" value="1"/>
</dbReference>
<sequence>MKVNTPCGTVWGHTGGLPGYSSEIYTDAGGHRSVAVLTSTNFGIKEKAAATANKTLVEAATCQMLGRSLPSRSPSE</sequence>
<keyword evidence="2" id="KW-1185">Reference proteome</keyword>
<comment type="caution">
    <text evidence="1">The sequence shown here is derived from an EMBL/GenBank/DDBJ whole genome shotgun (WGS) entry which is preliminary data.</text>
</comment>
<dbReference type="AlphaFoldDB" id="A0A4D4LP10"/>
<dbReference type="EMBL" id="BJHW01000002">
    <property type="protein sequence ID" value="GDY60007.1"/>
    <property type="molecule type" value="Genomic_DNA"/>
</dbReference>
<accession>A0A4D4LP10</accession>
<organism evidence="1 2">
    <name type="scientific">Streptomyces violaceusniger</name>
    <dbReference type="NCBI Taxonomy" id="68280"/>
    <lineage>
        <taxon>Bacteria</taxon>
        <taxon>Bacillati</taxon>
        <taxon>Actinomycetota</taxon>
        <taxon>Actinomycetes</taxon>
        <taxon>Kitasatosporales</taxon>
        <taxon>Streptomycetaceae</taxon>
        <taxon>Streptomyces</taxon>
        <taxon>Streptomyces violaceusniger group</taxon>
    </lineage>
</organism>
<name>A0A4D4LP10_STRVO</name>
<dbReference type="Proteomes" id="UP000301309">
    <property type="component" value="Unassembled WGS sequence"/>
</dbReference>
<proteinExistence type="predicted"/>
<gene>
    <name evidence="1" type="ORF">SVIO_106300</name>
</gene>
<reference evidence="1 2" key="1">
    <citation type="journal article" date="2020" name="Int. J. Syst. Evol. Microbiol.">
        <title>Reclassification of Streptomyces castelarensis and Streptomyces sporoclivatus as later heterotypic synonyms of Streptomyces antimycoticus.</title>
        <authorList>
            <person name="Komaki H."/>
            <person name="Tamura T."/>
        </authorList>
    </citation>
    <scope>NUCLEOTIDE SEQUENCE [LARGE SCALE GENOMIC DNA]</scope>
    <source>
        <strain evidence="1 2">NBRC 13459</strain>
    </source>
</reference>
<evidence type="ECO:0008006" key="3">
    <source>
        <dbReference type="Google" id="ProtNLM"/>
    </source>
</evidence>
<evidence type="ECO:0000313" key="2">
    <source>
        <dbReference type="Proteomes" id="UP000301309"/>
    </source>
</evidence>
<dbReference type="InterPro" id="IPR012338">
    <property type="entry name" value="Beta-lactam/transpept-like"/>
</dbReference>
<protein>
    <recommendedName>
        <fullName evidence="3">Beta-lactamase-related domain-containing protein</fullName>
    </recommendedName>
</protein>
<evidence type="ECO:0000313" key="1">
    <source>
        <dbReference type="EMBL" id="GDY60007.1"/>
    </source>
</evidence>